<keyword evidence="2" id="KW-1185">Reference proteome</keyword>
<dbReference type="AlphaFoldDB" id="A0A8J7RUB6"/>
<organism evidence="1 2">
    <name type="scientific">Natronogracilivirga saccharolytica</name>
    <dbReference type="NCBI Taxonomy" id="2812953"/>
    <lineage>
        <taxon>Bacteria</taxon>
        <taxon>Pseudomonadati</taxon>
        <taxon>Balneolota</taxon>
        <taxon>Balneolia</taxon>
        <taxon>Balneolales</taxon>
        <taxon>Cyclonatronaceae</taxon>
        <taxon>Natronogracilivirga</taxon>
    </lineage>
</organism>
<gene>
    <name evidence="1" type="ORF">NATSA_10570</name>
</gene>
<protein>
    <submittedName>
        <fullName evidence="1">Uncharacterized protein</fullName>
    </submittedName>
</protein>
<evidence type="ECO:0000313" key="1">
    <source>
        <dbReference type="EMBL" id="MBP3193107.1"/>
    </source>
</evidence>
<dbReference type="Proteomes" id="UP000673975">
    <property type="component" value="Unassembled WGS sequence"/>
</dbReference>
<dbReference type="EMBL" id="JAFIDN010000008">
    <property type="protein sequence ID" value="MBP3193107.1"/>
    <property type="molecule type" value="Genomic_DNA"/>
</dbReference>
<sequence length="23" mass="2699">MLIIIECPVMYLFMQHGAGYCHE</sequence>
<comment type="caution">
    <text evidence="1">The sequence shown here is derived from an EMBL/GenBank/DDBJ whole genome shotgun (WGS) entry which is preliminary data.</text>
</comment>
<evidence type="ECO:0000313" key="2">
    <source>
        <dbReference type="Proteomes" id="UP000673975"/>
    </source>
</evidence>
<accession>A0A8J7RUB6</accession>
<name>A0A8J7RUB6_9BACT</name>
<dbReference type="RefSeq" id="WP_210512627.1">
    <property type="nucleotide sequence ID" value="NZ_JAFIDN010000008.1"/>
</dbReference>
<reference evidence="1" key="1">
    <citation type="submission" date="2021-02" db="EMBL/GenBank/DDBJ databases">
        <title>Natronogracilivirga saccharolytica gen. nov. sp. nov. a new anaerobic, haloalkiliphilic carbohydrate-fermenting bacterium from soda lake and proposing of Cyclonatronumiaceae fam. nov. in the phylum Balneolaeota.</title>
        <authorList>
            <person name="Zhilina T.N."/>
            <person name="Sorokin D.Y."/>
            <person name="Zavarzina D.G."/>
            <person name="Toshchakov S.V."/>
            <person name="Kublanov I.V."/>
        </authorList>
    </citation>
    <scope>NUCLEOTIDE SEQUENCE</scope>
    <source>
        <strain evidence="1">Z-1702</strain>
    </source>
</reference>
<proteinExistence type="predicted"/>